<dbReference type="Proteomes" id="UP000324897">
    <property type="component" value="Unassembled WGS sequence"/>
</dbReference>
<evidence type="ECO:0000313" key="2">
    <source>
        <dbReference type="EMBL" id="TVT99587.1"/>
    </source>
</evidence>
<protein>
    <submittedName>
        <fullName evidence="2">Uncharacterized protein</fullName>
    </submittedName>
</protein>
<evidence type="ECO:0000313" key="3">
    <source>
        <dbReference type="Proteomes" id="UP000324897"/>
    </source>
</evidence>
<gene>
    <name evidence="2" type="ORF">EJB05_55016</name>
</gene>
<feature type="non-terminal residue" evidence="2">
    <location>
        <position position="1"/>
    </location>
</feature>
<keyword evidence="3" id="KW-1185">Reference proteome</keyword>
<accession>A0A5J9SKS2</accession>
<comment type="caution">
    <text evidence="2">The sequence shown here is derived from an EMBL/GenBank/DDBJ whole genome shotgun (WGS) entry which is preliminary data.</text>
</comment>
<organism evidence="2 3">
    <name type="scientific">Eragrostis curvula</name>
    <name type="common">weeping love grass</name>
    <dbReference type="NCBI Taxonomy" id="38414"/>
    <lineage>
        <taxon>Eukaryota</taxon>
        <taxon>Viridiplantae</taxon>
        <taxon>Streptophyta</taxon>
        <taxon>Embryophyta</taxon>
        <taxon>Tracheophyta</taxon>
        <taxon>Spermatophyta</taxon>
        <taxon>Magnoliopsida</taxon>
        <taxon>Liliopsida</taxon>
        <taxon>Poales</taxon>
        <taxon>Poaceae</taxon>
        <taxon>PACMAD clade</taxon>
        <taxon>Chloridoideae</taxon>
        <taxon>Eragrostideae</taxon>
        <taxon>Eragrostidinae</taxon>
        <taxon>Eragrostis</taxon>
    </lineage>
</organism>
<name>A0A5J9SKS2_9POAL</name>
<evidence type="ECO:0000256" key="1">
    <source>
        <dbReference type="SAM" id="MobiDB-lite"/>
    </source>
</evidence>
<proteinExistence type="predicted"/>
<dbReference type="EMBL" id="RWGY01000696">
    <property type="protein sequence ID" value="TVT99587.1"/>
    <property type="molecule type" value="Genomic_DNA"/>
</dbReference>
<reference evidence="2 3" key="1">
    <citation type="journal article" date="2019" name="Sci. Rep.">
        <title>A high-quality genome of Eragrostis curvula grass provides insights into Poaceae evolution and supports new strategies to enhance forage quality.</title>
        <authorList>
            <person name="Carballo J."/>
            <person name="Santos B.A.C.M."/>
            <person name="Zappacosta D."/>
            <person name="Garbus I."/>
            <person name="Selva J.P."/>
            <person name="Gallo C.A."/>
            <person name="Diaz A."/>
            <person name="Albertini E."/>
            <person name="Caccamo M."/>
            <person name="Echenique V."/>
        </authorList>
    </citation>
    <scope>NUCLEOTIDE SEQUENCE [LARGE SCALE GENOMIC DNA]</scope>
    <source>
        <strain evidence="3">cv. Victoria</strain>
        <tissue evidence="2">Leaf</tissue>
    </source>
</reference>
<dbReference type="AlphaFoldDB" id="A0A5J9SKS2"/>
<feature type="region of interest" description="Disordered" evidence="1">
    <location>
        <begin position="19"/>
        <end position="67"/>
    </location>
</feature>
<dbReference type="Gramene" id="TVT99587">
    <property type="protein sequence ID" value="TVT99587"/>
    <property type="gene ID" value="EJB05_55016"/>
</dbReference>
<sequence>MQLEFVKICSGSRCTLHAFRSRRGGPSGAPPRHRGPREPVVSGGHGRRSSWPGRPRRSTFRSSSTAWRRTRSGTASLRVWSGEALAVSVVAQLHRLIAADDVASGRSRHGGSSCCLTPLQIMAATTPAARASSSAGTASRSTYSARHLSLEARCAQDQLLIPESCVS</sequence>